<dbReference type="Proteomes" id="UP000031368">
    <property type="component" value="Plasmid pRgalR602c"/>
</dbReference>
<evidence type="ECO:0000313" key="3">
    <source>
        <dbReference type="Proteomes" id="UP000031368"/>
    </source>
</evidence>
<feature type="region of interest" description="Disordered" evidence="1">
    <location>
        <begin position="13"/>
        <end position="32"/>
    </location>
</feature>
<dbReference type="KEGG" id="rga:RGR602_PC00366"/>
<dbReference type="HOGENOM" id="CLU_2525209_0_0_5"/>
<keyword evidence="2" id="KW-0614">Plasmid</keyword>
<dbReference type="AlphaFoldDB" id="A0A0B4XBF0"/>
<evidence type="ECO:0000313" key="2">
    <source>
        <dbReference type="EMBL" id="AJD44406.1"/>
    </source>
</evidence>
<accession>A0A0B4XBF0</accession>
<protein>
    <submittedName>
        <fullName evidence="2">Uncharacterized protein</fullName>
    </submittedName>
</protein>
<name>A0A0B4XBF0_9HYPH</name>
<reference evidence="2 3" key="1">
    <citation type="submission" date="2013-11" db="EMBL/GenBank/DDBJ databases">
        <title>Complete genome sequence of Rhizobium gallicum bv. gallicum R602.</title>
        <authorList>
            <person name="Bustos P."/>
            <person name="Santamaria R.I."/>
            <person name="Lozano L."/>
            <person name="Acosta J.L."/>
            <person name="Ormeno-Orrillo E."/>
            <person name="Rogel M.A."/>
            <person name="Romero D."/>
            <person name="Cevallos M.A."/>
            <person name="Martinez-Romero E."/>
            <person name="Gonzalez V."/>
        </authorList>
    </citation>
    <scope>NUCLEOTIDE SEQUENCE [LARGE SCALE GENOMIC DNA]</scope>
    <source>
        <strain evidence="2 3">R602</strain>
        <plasmid evidence="2 3">pRgalR602c</plasmid>
    </source>
</reference>
<proteinExistence type="predicted"/>
<evidence type="ECO:0000256" key="1">
    <source>
        <dbReference type="SAM" id="MobiDB-lite"/>
    </source>
</evidence>
<dbReference type="EMBL" id="CP006880">
    <property type="protein sequence ID" value="AJD44406.1"/>
    <property type="molecule type" value="Genomic_DNA"/>
</dbReference>
<sequence length="84" mass="9310">MYRARLGLLENTPSSFNGSQASKAVASRERDQPLLPSLRSKPVSAVSMAHASLAATFDFRRCYLHPFMFPIFKMPEQAIPVPTA</sequence>
<geneLocation type="plasmid" evidence="2 3">
    <name>pRgalR602c</name>
</geneLocation>
<gene>
    <name evidence="2" type="ORF">RGR602_PC00366</name>
</gene>
<organism evidence="2 3">
    <name type="scientific">Rhizobium gallicum bv. gallicum R602sp</name>
    <dbReference type="NCBI Taxonomy" id="1041138"/>
    <lineage>
        <taxon>Bacteria</taxon>
        <taxon>Pseudomonadati</taxon>
        <taxon>Pseudomonadota</taxon>
        <taxon>Alphaproteobacteria</taxon>
        <taxon>Hyphomicrobiales</taxon>
        <taxon>Rhizobiaceae</taxon>
        <taxon>Rhizobium/Agrobacterium group</taxon>
        <taxon>Rhizobium</taxon>
    </lineage>
</organism>
<keyword evidence="3" id="KW-1185">Reference proteome</keyword>
<feature type="compositionally biased region" description="Polar residues" evidence="1">
    <location>
        <begin position="13"/>
        <end position="22"/>
    </location>
</feature>